<dbReference type="Gene3D" id="2.20.110.10">
    <property type="entry name" value="Histone H3 K4-specific methyltransferase SET7/9 N-terminal domain"/>
    <property type="match status" value="2"/>
</dbReference>
<accession>A0A3P1V398</accession>
<evidence type="ECO:0000313" key="4">
    <source>
        <dbReference type="Proteomes" id="UP000281534"/>
    </source>
</evidence>
<dbReference type="RefSeq" id="WP_124794695.1">
    <property type="nucleotide sequence ID" value="NZ_CP066022.1"/>
</dbReference>
<reference evidence="3 4" key="1">
    <citation type="submission" date="2018-11" db="EMBL/GenBank/DDBJ databases">
        <title>Genomes From Bacteria Associated with the Canine Oral Cavity: a Test Case for Automated Genome-Based Taxonomic Assignment.</title>
        <authorList>
            <person name="Coil D.A."/>
            <person name="Jospin G."/>
            <person name="Darling A.E."/>
            <person name="Wallis C."/>
            <person name="Davis I.J."/>
            <person name="Harris S."/>
            <person name="Eisen J.A."/>
            <person name="Holcombe L.J."/>
            <person name="O'Flynn C."/>
        </authorList>
    </citation>
    <scope>NUCLEOTIDE SEQUENCE [LARGE SCALE GENOMIC DNA]</scope>
    <source>
        <strain evidence="3 4">OH4460_COT-188</strain>
    </source>
</reference>
<keyword evidence="1" id="KW-0472">Membrane</keyword>
<dbReference type="SUPFAM" id="SSF82185">
    <property type="entry name" value="Histone H3 K4-specific methyltransferase SET7/9 N-terminal domain"/>
    <property type="match status" value="1"/>
</dbReference>
<dbReference type="OrthoDB" id="86361at2"/>
<gene>
    <name evidence="3" type="ORF">EII27_00325</name>
    <name evidence="2" type="ORF">I6H56_09055</name>
</gene>
<dbReference type="Pfam" id="PF07661">
    <property type="entry name" value="MORN_2"/>
    <property type="match status" value="6"/>
</dbReference>
<sequence>MKKNFIIYIFIIFVLTSFSIFAEREVDFEELTYHEDTELIYVKGENEPFTGIRKDYYEDKSLKFEIPYKNGKKEGKGKEYYPSGKFKSDAFFVDDVLEGKAIGYYENGNLEYEENYKDGKLDGLVKDYFESGKIKAEINYKNGEADGPAKEYYENGQVRIQESYKNGELDGESLNFYKDGSLRSKAVYKNGELVGDIVQGEVGSVVAGDVPDTEEVSISSENKNIRDYVGIFIFCTVTIGIIIYTVFKIFTAFPKTNNLTDEQRNRIFKILMKYDEHKKELFSAYRLNGVGTGYYRVRSMIVDNEKVYIYAKMFSILYIPTPITLGYLLCYNKDRILASFSNATFKEAKKEIEESTLYL</sequence>
<keyword evidence="1" id="KW-1133">Transmembrane helix</keyword>
<evidence type="ECO:0000313" key="2">
    <source>
        <dbReference type="EMBL" id="QQB73465.1"/>
    </source>
</evidence>
<feature type="transmembrane region" description="Helical" evidence="1">
    <location>
        <begin position="228"/>
        <end position="247"/>
    </location>
</feature>
<reference evidence="2 5" key="2">
    <citation type="submission" date="2020-12" db="EMBL/GenBank/DDBJ databases">
        <title>FDA dAtabase for Regulatory Grade micrObial Sequences (FDA-ARGOS): Supporting development and validation of Infectious Disease Dx tests.</title>
        <authorList>
            <person name="Sproer C."/>
            <person name="Gronow S."/>
            <person name="Severitt S."/>
            <person name="Schroder I."/>
            <person name="Tallon L."/>
            <person name="Sadzewicz L."/>
            <person name="Zhao X."/>
            <person name="Boylan J."/>
            <person name="Ott S."/>
            <person name="Bowen H."/>
            <person name="Vavikolanu K."/>
            <person name="Mehta A."/>
            <person name="Aluvathingal J."/>
            <person name="Nadendla S."/>
            <person name="Lowell S."/>
            <person name="Myers T."/>
            <person name="Yan Y."/>
            <person name="Sichtig H."/>
        </authorList>
    </citation>
    <scope>NUCLEOTIDE SEQUENCE [LARGE SCALE GENOMIC DNA]</scope>
    <source>
        <strain evidence="2 5">FDAARGOS_999</strain>
    </source>
</reference>
<feature type="transmembrane region" description="Helical" evidence="1">
    <location>
        <begin position="6"/>
        <end position="22"/>
    </location>
</feature>
<proteinExistence type="predicted"/>
<evidence type="ECO:0000313" key="5">
    <source>
        <dbReference type="Proteomes" id="UP000595577"/>
    </source>
</evidence>
<dbReference type="Proteomes" id="UP000281534">
    <property type="component" value="Unassembled WGS sequence"/>
</dbReference>
<keyword evidence="1" id="KW-0812">Transmembrane</keyword>
<organism evidence="3 4">
    <name type="scientific">Fusobacterium canifelinum</name>
    <dbReference type="NCBI Taxonomy" id="285729"/>
    <lineage>
        <taxon>Bacteria</taxon>
        <taxon>Fusobacteriati</taxon>
        <taxon>Fusobacteriota</taxon>
        <taxon>Fusobacteriia</taxon>
        <taxon>Fusobacteriales</taxon>
        <taxon>Fusobacteriaceae</taxon>
        <taxon>Fusobacterium</taxon>
    </lineage>
</organism>
<dbReference type="PANTHER" id="PTHR33706">
    <property type="entry name" value="MORN VARIANT REPEAT PROTEIN"/>
    <property type="match status" value="1"/>
</dbReference>
<dbReference type="EMBL" id="RQYY01000001">
    <property type="protein sequence ID" value="RRD28682.1"/>
    <property type="molecule type" value="Genomic_DNA"/>
</dbReference>
<name>A0A3P1V398_9FUSO</name>
<dbReference type="AlphaFoldDB" id="A0A3P1V398"/>
<dbReference type="InterPro" id="IPR011652">
    <property type="entry name" value="MORN_2"/>
</dbReference>
<evidence type="ECO:0000313" key="3">
    <source>
        <dbReference type="EMBL" id="RRD28682.1"/>
    </source>
</evidence>
<feature type="transmembrane region" description="Helical" evidence="1">
    <location>
        <begin position="307"/>
        <end position="330"/>
    </location>
</feature>
<evidence type="ECO:0000256" key="1">
    <source>
        <dbReference type="SAM" id="Phobius"/>
    </source>
</evidence>
<protein>
    <submittedName>
        <fullName evidence="3">Toxin-antitoxin system YwqK family antitoxin</fullName>
    </submittedName>
</protein>
<dbReference type="EMBL" id="CP066022">
    <property type="protein sequence ID" value="QQB73465.1"/>
    <property type="molecule type" value="Genomic_DNA"/>
</dbReference>
<dbReference type="PANTHER" id="PTHR33706:SF1">
    <property type="entry name" value="TPR REPEAT PROTEIN"/>
    <property type="match status" value="1"/>
</dbReference>
<dbReference type="Proteomes" id="UP000595577">
    <property type="component" value="Chromosome"/>
</dbReference>